<protein>
    <submittedName>
        <fullName evidence="8">RNA polymerase subunit sigma-24</fullName>
    </submittedName>
</protein>
<organism evidence="8 9">
    <name type="scientific">Comamonas testosteroni TK102</name>
    <dbReference type="NCBI Taxonomy" id="1392005"/>
    <lineage>
        <taxon>Bacteria</taxon>
        <taxon>Pseudomonadati</taxon>
        <taxon>Pseudomonadota</taxon>
        <taxon>Betaproteobacteria</taxon>
        <taxon>Burkholderiales</taxon>
        <taxon>Comamonadaceae</taxon>
        <taxon>Comamonas</taxon>
    </lineage>
</organism>
<dbReference type="CDD" id="cd06171">
    <property type="entry name" value="Sigma70_r4"/>
    <property type="match status" value="1"/>
</dbReference>
<evidence type="ECO:0000256" key="2">
    <source>
        <dbReference type="ARBA" id="ARBA00023015"/>
    </source>
</evidence>
<name>A0A076PBQ1_COMTE</name>
<keyword evidence="4" id="KW-0238">DNA-binding</keyword>
<dbReference type="Pfam" id="PF04542">
    <property type="entry name" value="Sigma70_r2"/>
    <property type="match status" value="1"/>
</dbReference>
<gene>
    <name evidence="8" type="ORF">O987_00215</name>
</gene>
<dbReference type="InterPro" id="IPR013325">
    <property type="entry name" value="RNA_pol_sigma_r2"/>
</dbReference>
<evidence type="ECO:0000256" key="5">
    <source>
        <dbReference type="ARBA" id="ARBA00023163"/>
    </source>
</evidence>
<dbReference type="InterPro" id="IPR039425">
    <property type="entry name" value="RNA_pol_sigma-70-like"/>
</dbReference>
<dbReference type="RefSeq" id="WP_043370384.1">
    <property type="nucleotide sequence ID" value="NZ_CP006704.1"/>
</dbReference>
<dbReference type="GO" id="GO:0003677">
    <property type="term" value="F:DNA binding"/>
    <property type="evidence" value="ECO:0007669"/>
    <property type="project" value="UniProtKB-KW"/>
</dbReference>
<dbReference type="NCBIfam" id="TIGR02937">
    <property type="entry name" value="sigma70-ECF"/>
    <property type="match status" value="1"/>
</dbReference>
<dbReference type="Proteomes" id="UP000028782">
    <property type="component" value="Chromosome"/>
</dbReference>
<dbReference type="Gene3D" id="1.10.10.10">
    <property type="entry name" value="Winged helix-like DNA-binding domain superfamily/Winged helix DNA-binding domain"/>
    <property type="match status" value="1"/>
</dbReference>
<dbReference type="GO" id="GO:0006352">
    <property type="term" value="P:DNA-templated transcription initiation"/>
    <property type="evidence" value="ECO:0007669"/>
    <property type="project" value="InterPro"/>
</dbReference>
<evidence type="ECO:0000256" key="3">
    <source>
        <dbReference type="ARBA" id="ARBA00023082"/>
    </source>
</evidence>
<dbReference type="Pfam" id="PF08281">
    <property type="entry name" value="Sigma70_r4_2"/>
    <property type="match status" value="1"/>
</dbReference>
<dbReference type="Gene3D" id="1.10.1740.10">
    <property type="match status" value="1"/>
</dbReference>
<evidence type="ECO:0000256" key="4">
    <source>
        <dbReference type="ARBA" id="ARBA00023125"/>
    </source>
</evidence>
<sequence length="186" mass="21235">MIFSAESRYNQWVREHYRFLLRSAWALTGSRATAEDVVQDCFTSAWRFRHQLRDQSMARAWLFQIMRRHAFRHFDPGQLQAQPLDESCEQGVNHHEALDAQLDVVKALSRIAPIHREVLVLYYFDDMPTAQMAEALDIAPGTVLSRLARAREALKTVLQEPARHPAGAAIESCTAASVIPLRKRAP</sequence>
<feature type="domain" description="RNA polymerase sigma factor 70 region 4 type 2" evidence="7">
    <location>
        <begin position="104"/>
        <end position="154"/>
    </location>
</feature>
<dbReference type="EMBL" id="CP006704">
    <property type="protein sequence ID" value="AIJ44244.1"/>
    <property type="molecule type" value="Genomic_DNA"/>
</dbReference>
<evidence type="ECO:0000313" key="9">
    <source>
        <dbReference type="Proteomes" id="UP000028782"/>
    </source>
</evidence>
<keyword evidence="3" id="KW-0731">Sigma factor</keyword>
<feature type="domain" description="RNA polymerase sigma-70 region 2" evidence="6">
    <location>
        <begin position="13"/>
        <end position="74"/>
    </location>
</feature>
<proteinExistence type="inferred from homology"/>
<accession>A0A076PBQ1</accession>
<keyword evidence="5" id="KW-0804">Transcription</keyword>
<dbReference type="PANTHER" id="PTHR43133">
    <property type="entry name" value="RNA POLYMERASE ECF-TYPE SIGMA FACTO"/>
    <property type="match status" value="1"/>
</dbReference>
<dbReference type="PANTHER" id="PTHR43133:SF8">
    <property type="entry name" value="RNA POLYMERASE SIGMA FACTOR HI_1459-RELATED"/>
    <property type="match status" value="1"/>
</dbReference>
<dbReference type="InterPro" id="IPR013324">
    <property type="entry name" value="RNA_pol_sigma_r3/r4-like"/>
</dbReference>
<evidence type="ECO:0000256" key="1">
    <source>
        <dbReference type="ARBA" id="ARBA00010641"/>
    </source>
</evidence>
<evidence type="ECO:0000259" key="6">
    <source>
        <dbReference type="Pfam" id="PF04542"/>
    </source>
</evidence>
<dbReference type="SUPFAM" id="SSF88946">
    <property type="entry name" value="Sigma2 domain of RNA polymerase sigma factors"/>
    <property type="match status" value="1"/>
</dbReference>
<dbReference type="InterPro" id="IPR013249">
    <property type="entry name" value="RNA_pol_sigma70_r4_t2"/>
</dbReference>
<dbReference type="HOGENOM" id="CLU_047691_3_1_4"/>
<dbReference type="KEGG" id="ctes:O987_00215"/>
<dbReference type="AlphaFoldDB" id="A0A076PBQ1"/>
<evidence type="ECO:0000313" key="8">
    <source>
        <dbReference type="EMBL" id="AIJ44244.1"/>
    </source>
</evidence>
<dbReference type="GO" id="GO:0016987">
    <property type="term" value="F:sigma factor activity"/>
    <property type="evidence" value="ECO:0007669"/>
    <property type="project" value="UniProtKB-KW"/>
</dbReference>
<dbReference type="SUPFAM" id="SSF88659">
    <property type="entry name" value="Sigma3 and sigma4 domains of RNA polymerase sigma factors"/>
    <property type="match status" value="1"/>
</dbReference>
<dbReference type="InterPro" id="IPR036388">
    <property type="entry name" value="WH-like_DNA-bd_sf"/>
</dbReference>
<comment type="similarity">
    <text evidence="1">Belongs to the sigma-70 factor family. ECF subfamily.</text>
</comment>
<reference evidence="8 9" key="1">
    <citation type="journal article" date="2014" name="Genome Announc.">
        <title>Complete Genome Sequence of Polychlorinated Biphenyl Degrader Comamonas testosteroni TK102 (NBRC 109938).</title>
        <authorList>
            <person name="Fukuda K."/>
            <person name="Hosoyama A."/>
            <person name="Tsuchikane K."/>
            <person name="Ohji S."/>
            <person name="Yamazoe A."/>
            <person name="Fujita N."/>
            <person name="Shintani M."/>
            <person name="Kimbara K."/>
        </authorList>
    </citation>
    <scope>NUCLEOTIDE SEQUENCE [LARGE SCALE GENOMIC DNA]</scope>
    <source>
        <strain evidence="8">TK102</strain>
    </source>
</reference>
<evidence type="ECO:0000259" key="7">
    <source>
        <dbReference type="Pfam" id="PF08281"/>
    </source>
</evidence>
<keyword evidence="2" id="KW-0805">Transcription regulation</keyword>
<dbReference type="InterPro" id="IPR014284">
    <property type="entry name" value="RNA_pol_sigma-70_dom"/>
</dbReference>
<dbReference type="InterPro" id="IPR007627">
    <property type="entry name" value="RNA_pol_sigma70_r2"/>
</dbReference>